<dbReference type="STRING" id="1448321.A0A317WVN8"/>
<name>A0A317WVN8_9EURO</name>
<dbReference type="AlphaFoldDB" id="A0A317WVN8"/>
<reference evidence="1 2" key="1">
    <citation type="submission" date="2016-12" db="EMBL/GenBank/DDBJ databases">
        <title>The genomes of Aspergillus section Nigri reveals drivers in fungal speciation.</title>
        <authorList>
            <consortium name="DOE Joint Genome Institute"/>
            <person name="Vesth T.C."/>
            <person name="Nybo J."/>
            <person name="Theobald S."/>
            <person name="Brandl J."/>
            <person name="Frisvad J.C."/>
            <person name="Nielsen K.F."/>
            <person name="Lyhne E.K."/>
            <person name="Kogle M.E."/>
            <person name="Kuo A."/>
            <person name="Riley R."/>
            <person name="Clum A."/>
            <person name="Nolan M."/>
            <person name="Lipzen A."/>
            <person name="Salamov A."/>
            <person name="Henrissat B."/>
            <person name="Wiebenga A."/>
            <person name="De Vries R.P."/>
            <person name="Grigoriev I.V."/>
            <person name="Mortensen U.H."/>
            <person name="Andersen M.R."/>
            <person name="Baker S.E."/>
        </authorList>
    </citation>
    <scope>NUCLEOTIDE SEQUENCE [LARGE SCALE GENOMIC DNA]</scope>
    <source>
        <strain evidence="1 2">CBS 117.55</strain>
    </source>
</reference>
<dbReference type="Proteomes" id="UP000247233">
    <property type="component" value="Unassembled WGS sequence"/>
</dbReference>
<keyword evidence="2" id="KW-1185">Reference proteome</keyword>
<evidence type="ECO:0000313" key="2">
    <source>
        <dbReference type="Proteomes" id="UP000247233"/>
    </source>
</evidence>
<dbReference type="VEuPathDB" id="FungiDB:BO70DRAFT_393330"/>
<proteinExistence type="predicted"/>
<sequence length="231" mass="25256">MANEAQIKGSLGISISYGAKNQSYEIIAGSGPNAATPQERRAPRRETTGLFGRRCRVRVLRERCDSDSSSGGRIGRTHASDIYHVVEEIQGLQQLSVLNDGTCEETRASHSQRWGSSLEIVLATAQSEKLPSARDISSNEARRYLPVGKVRIEDDILAIGTRSENLTTAPKGEERKCWRSSVAGSTISRGRHDEVSWRSQLLVSQFPQHHHIASLGPNMGGALCYPSCTTP</sequence>
<dbReference type="RefSeq" id="XP_025402976.1">
    <property type="nucleotide sequence ID" value="XM_025546358.1"/>
</dbReference>
<dbReference type="OrthoDB" id="10261878at2759"/>
<dbReference type="EMBL" id="MSFL01000003">
    <property type="protein sequence ID" value="PWY90145.1"/>
    <property type="molecule type" value="Genomic_DNA"/>
</dbReference>
<evidence type="ECO:0000313" key="1">
    <source>
        <dbReference type="EMBL" id="PWY90145.1"/>
    </source>
</evidence>
<dbReference type="GeneID" id="37068595"/>
<comment type="caution">
    <text evidence="1">The sequence shown here is derived from an EMBL/GenBank/DDBJ whole genome shotgun (WGS) entry which is preliminary data.</text>
</comment>
<organism evidence="1 2">
    <name type="scientific">Aspergillus heteromorphus CBS 117.55</name>
    <dbReference type="NCBI Taxonomy" id="1448321"/>
    <lineage>
        <taxon>Eukaryota</taxon>
        <taxon>Fungi</taxon>
        <taxon>Dikarya</taxon>
        <taxon>Ascomycota</taxon>
        <taxon>Pezizomycotina</taxon>
        <taxon>Eurotiomycetes</taxon>
        <taxon>Eurotiomycetidae</taxon>
        <taxon>Eurotiales</taxon>
        <taxon>Aspergillaceae</taxon>
        <taxon>Aspergillus</taxon>
        <taxon>Aspergillus subgen. Circumdati</taxon>
    </lineage>
</organism>
<protein>
    <submittedName>
        <fullName evidence="1">Uncharacterized protein</fullName>
    </submittedName>
</protein>
<gene>
    <name evidence="1" type="ORF">BO70DRAFT_393330</name>
</gene>
<accession>A0A317WVN8</accession>